<dbReference type="EMBL" id="DF973316">
    <property type="protein sequence ID" value="GAU25617.1"/>
    <property type="molecule type" value="Genomic_DNA"/>
</dbReference>
<evidence type="ECO:0008006" key="4">
    <source>
        <dbReference type="Google" id="ProtNLM"/>
    </source>
</evidence>
<keyword evidence="3" id="KW-1185">Reference proteome</keyword>
<evidence type="ECO:0000313" key="3">
    <source>
        <dbReference type="Proteomes" id="UP000242715"/>
    </source>
</evidence>
<evidence type="ECO:0000313" key="2">
    <source>
        <dbReference type="EMBL" id="GAU25617.1"/>
    </source>
</evidence>
<name>A0A2Z6N8V1_TRISU</name>
<sequence length="106" mass="11690">MASRITSKSESSESNNTRAVSIESLPTDVLREVVGIVASESIVDLHNVKLCSKFLCKLTEEKDTQQRVSFHNEGLRHYFNNPEGDVDGGGLQRLKTAAESDHKCAK</sequence>
<proteinExistence type="predicted"/>
<organism evidence="2 3">
    <name type="scientific">Trifolium subterraneum</name>
    <name type="common">Subterranean clover</name>
    <dbReference type="NCBI Taxonomy" id="3900"/>
    <lineage>
        <taxon>Eukaryota</taxon>
        <taxon>Viridiplantae</taxon>
        <taxon>Streptophyta</taxon>
        <taxon>Embryophyta</taxon>
        <taxon>Tracheophyta</taxon>
        <taxon>Spermatophyta</taxon>
        <taxon>Magnoliopsida</taxon>
        <taxon>eudicotyledons</taxon>
        <taxon>Gunneridae</taxon>
        <taxon>Pentapetalae</taxon>
        <taxon>rosids</taxon>
        <taxon>fabids</taxon>
        <taxon>Fabales</taxon>
        <taxon>Fabaceae</taxon>
        <taxon>Papilionoideae</taxon>
        <taxon>50 kb inversion clade</taxon>
        <taxon>NPAAA clade</taxon>
        <taxon>Hologalegina</taxon>
        <taxon>IRL clade</taxon>
        <taxon>Trifolieae</taxon>
        <taxon>Trifolium</taxon>
    </lineage>
</organism>
<dbReference type="AlphaFoldDB" id="A0A2Z6N8V1"/>
<reference evidence="3" key="1">
    <citation type="journal article" date="2017" name="Front. Plant Sci.">
        <title>Climate Clever Clovers: New Paradigm to Reduce the Environmental Footprint of Ruminants by Breeding Low Methanogenic Forages Utilizing Haplotype Variation.</title>
        <authorList>
            <person name="Kaur P."/>
            <person name="Appels R."/>
            <person name="Bayer P.E."/>
            <person name="Keeble-Gagnere G."/>
            <person name="Wang J."/>
            <person name="Hirakawa H."/>
            <person name="Shirasawa K."/>
            <person name="Vercoe P."/>
            <person name="Stefanova K."/>
            <person name="Durmic Z."/>
            <person name="Nichols P."/>
            <person name="Revell C."/>
            <person name="Isobe S.N."/>
            <person name="Edwards D."/>
            <person name="Erskine W."/>
        </authorList>
    </citation>
    <scope>NUCLEOTIDE SEQUENCE [LARGE SCALE GENOMIC DNA]</scope>
    <source>
        <strain evidence="3">cv. Daliak</strain>
    </source>
</reference>
<feature type="compositionally biased region" description="Low complexity" evidence="1">
    <location>
        <begin position="1"/>
        <end position="18"/>
    </location>
</feature>
<dbReference type="Proteomes" id="UP000242715">
    <property type="component" value="Unassembled WGS sequence"/>
</dbReference>
<gene>
    <name evidence="2" type="ORF">TSUD_49690</name>
</gene>
<accession>A0A2Z6N8V1</accession>
<evidence type="ECO:0000256" key="1">
    <source>
        <dbReference type="SAM" id="MobiDB-lite"/>
    </source>
</evidence>
<protein>
    <recommendedName>
        <fullName evidence="4">F-box domain-containing protein</fullName>
    </recommendedName>
</protein>
<feature type="region of interest" description="Disordered" evidence="1">
    <location>
        <begin position="1"/>
        <end position="22"/>
    </location>
</feature>
<dbReference type="OrthoDB" id="1865546at2759"/>